<dbReference type="EMBL" id="FMHG01000001">
    <property type="protein sequence ID" value="SCJ56334.1"/>
    <property type="molecule type" value="Genomic_DNA"/>
</dbReference>
<evidence type="ECO:0000259" key="1">
    <source>
        <dbReference type="Pfam" id="PF10979"/>
    </source>
</evidence>
<accession>A0A1C6HFA1</accession>
<feature type="domain" description="DUF7168" evidence="2">
    <location>
        <begin position="57"/>
        <end position="189"/>
    </location>
</feature>
<organism evidence="3">
    <name type="scientific">uncultured Anaerotruncus sp</name>
    <dbReference type="NCBI Taxonomy" id="905011"/>
    <lineage>
        <taxon>Bacteria</taxon>
        <taxon>Bacillati</taxon>
        <taxon>Bacillota</taxon>
        <taxon>Clostridia</taxon>
        <taxon>Eubacteriales</taxon>
        <taxon>Oscillospiraceae</taxon>
        <taxon>Anaerotruncus</taxon>
        <taxon>environmental samples</taxon>
    </lineage>
</organism>
<evidence type="ECO:0000313" key="3">
    <source>
        <dbReference type="EMBL" id="SCJ56334.1"/>
    </source>
</evidence>
<dbReference type="Pfam" id="PF10979">
    <property type="entry name" value="DUF2786"/>
    <property type="match status" value="1"/>
</dbReference>
<name>A0A1C6HFA1_9FIRM</name>
<proteinExistence type="predicted"/>
<protein>
    <submittedName>
        <fullName evidence="3">Protein of uncharacterized function (DUF2786)</fullName>
    </submittedName>
</protein>
<sequence>MQSKIEKRVLKLLRLAGNNPSPEEAERALLKAQELMAKYHLDMVPGEEDDGDIVREYAYWSGNICYYHQQLGQIISENFRTKGFVSRRKSDGKRAITFLGERIDARISAAVYNDVLKILNKYLGEMRKRDKERRASGHYSKARAKIERDSFVLGFLDGIDKALAAQVQENKWELMVVPSDEVNKAYLSLHLKWKRTEFRTADQEKYQEGYRKGKKYRTKKLLGE</sequence>
<dbReference type="AlphaFoldDB" id="A0A1C6HFA1"/>
<feature type="domain" description="DUF2786" evidence="1">
    <location>
        <begin position="7"/>
        <end position="43"/>
    </location>
</feature>
<dbReference type="InterPro" id="IPR055592">
    <property type="entry name" value="DUF7168"/>
</dbReference>
<dbReference type="Pfam" id="PF23771">
    <property type="entry name" value="DUF7168"/>
    <property type="match status" value="1"/>
</dbReference>
<reference evidence="3" key="1">
    <citation type="submission" date="2015-09" db="EMBL/GenBank/DDBJ databases">
        <authorList>
            <consortium name="Pathogen Informatics"/>
        </authorList>
    </citation>
    <scope>NUCLEOTIDE SEQUENCE</scope>
    <source>
        <strain evidence="3">2789STDY5834896</strain>
    </source>
</reference>
<dbReference type="InterPro" id="IPR024498">
    <property type="entry name" value="DUF2786"/>
</dbReference>
<evidence type="ECO:0000259" key="2">
    <source>
        <dbReference type="Pfam" id="PF23771"/>
    </source>
</evidence>
<gene>
    <name evidence="3" type="ORF">SAMEA3545359_00829</name>
</gene>